<dbReference type="Proteomes" id="UP001169862">
    <property type="component" value="Unassembled WGS sequence"/>
</dbReference>
<organism evidence="6 7">
    <name type="scientific">Neptunomonas phycophila</name>
    <dbReference type="NCBI Taxonomy" id="1572645"/>
    <lineage>
        <taxon>Bacteria</taxon>
        <taxon>Pseudomonadati</taxon>
        <taxon>Pseudomonadota</taxon>
        <taxon>Gammaproteobacteria</taxon>
        <taxon>Oceanospirillales</taxon>
        <taxon>Oceanospirillaceae</taxon>
        <taxon>Neptunomonas</taxon>
    </lineage>
</organism>
<dbReference type="InterPro" id="IPR028082">
    <property type="entry name" value="Peripla_BP_I"/>
</dbReference>
<feature type="signal peptide" evidence="4">
    <location>
        <begin position="1"/>
        <end position="22"/>
    </location>
</feature>
<comment type="caution">
    <text evidence="6">The sequence shown here is derived from an EMBL/GenBank/DDBJ whole genome shotgun (WGS) entry which is preliminary data.</text>
</comment>
<dbReference type="GO" id="GO:0030246">
    <property type="term" value="F:carbohydrate binding"/>
    <property type="evidence" value="ECO:0007669"/>
    <property type="project" value="UniProtKB-ARBA"/>
</dbReference>
<protein>
    <submittedName>
        <fullName evidence="6">Substrate-binding domain-containing protein</fullName>
    </submittedName>
</protein>
<evidence type="ECO:0000256" key="4">
    <source>
        <dbReference type="SAM" id="SignalP"/>
    </source>
</evidence>
<evidence type="ECO:0000256" key="2">
    <source>
        <dbReference type="ARBA" id="ARBA00007639"/>
    </source>
</evidence>
<dbReference type="SUPFAM" id="SSF53822">
    <property type="entry name" value="Periplasmic binding protein-like I"/>
    <property type="match status" value="1"/>
</dbReference>
<evidence type="ECO:0000313" key="6">
    <source>
        <dbReference type="EMBL" id="MDO6452077.1"/>
    </source>
</evidence>
<evidence type="ECO:0000256" key="1">
    <source>
        <dbReference type="ARBA" id="ARBA00004196"/>
    </source>
</evidence>
<dbReference type="GO" id="GO:0030313">
    <property type="term" value="C:cell envelope"/>
    <property type="evidence" value="ECO:0007669"/>
    <property type="project" value="UniProtKB-SubCell"/>
</dbReference>
<accession>A0AAW7XG73</accession>
<dbReference type="Pfam" id="PF13407">
    <property type="entry name" value="Peripla_BP_4"/>
    <property type="match status" value="1"/>
</dbReference>
<gene>
    <name evidence="6" type="ORF">Q4490_00740</name>
</gene>
<evidence type="ECO:0000313" key="7">
    <source>
        <dbReference type="Proteomes" id="UP001169862"/>
    </source>
</evidence>
<keyword evidence="3 4" id="KW-0732">Signal</keyword>
<proteinExistence type="inferred from homology"/>
<comment type="similarity">
    <text evidence="2">Belongs to the bacterial solute-binding protein 2 family.</text>
</comment>
<sequence length="314" mass="34032">MLLKRFFAVACFALFFSVPSIAAQIKLGVSIPSFEDRWLTILRNAMQNHAQNSDIELVFMNAENQVDMQFSHVEGFIADGVDGLIVIPVNTDATVQISDDASKAVTPLVFLNRMPINVDSLPSLQRVVLPDEQESGELQVGQVCKVLGRQGAIGIITGDISSASALMRTKDIHDVISIRPCNQLILRAEQESDWTREGGYQVMKGWLESGIELDGVVANNDEMALGAIQALKEAKVPMESIVVAGIDATPDALASMQKNELDISVYQDANAQAATAIQVVIDLLLTKIDPGGPIVTWIPFKLVVPSNLGEFTSQ</sequence>
<name>A0AAW7XG73_9GAMM</name>
<dbReference type="RefSeq" id="WP_303548072.1">
    <property type="nucleotide sequence ID" value="NZ_JAUOPG010000001.1"/>
</dbReference>
<evidence type="ECO:0000259" key="5">
    <source>
        <dbReference type="Pfam" id="PF13407"/>
    </source>
</evidence>
<comment type="subcellular location">
    <subcellularLocation>
        <location evidence="1">Cell envelope</location>
    </subcellularLocation>
</comment>
<feature type="chain" id="PRO_5043398304" evidence="4">
    <location>
        <begin position="23"/>
        <end position="314"/>
    </location>
</feature>
<dbReference type="PANTHER" id="PTHR46847">
    <property type="entry name" value="D-ALLOSE-BINDING PERIPLASMIC PROTEIN-RELATED"/>
    <property type="match status" value="1"/>
</dbReference>
<reference evidence="6" key="1">
    <citation type="submission" date="2023-07" db="EMBL/GenBank/DDBJ databases">
        <title>Genome content predicts the carbon catabolic preferences of heterotrophic bacteria.</title>
        <authorList>
            <person name="Gralka M."/>
        </authorList>
    </citation>
    <scope>NUCLEOTIDE SEQUENCE</scope>
    <source>
        <strain evidence="6">I2M16</strain>
    </source>
</reference>
<dbReference type="GO" id="GO:0055085">
    <property type="term" value="P:transmembrane transport"/>
    <property type="evidence" value="ECO:0007669"/>
    <property type="project" value="UniProtKB-ARBA"/>
</dbReference>
<feature type="domain" description="Periplasmic binding protein" evidence="5">
    <location>
        <begin position="28"/>
        <end position="284"/>
    </location>
</feature>
<evidence type="ECO:0000256" key="3">
    <source>
        <dbReference type="ARBA" id="ARBA00022729"/>
    </source>
</evidence>
<dbReference type="PANTHER" id="PTHR46847:SF1">
    <property type="entry name" value="D-ALLOSE-BINDING PERIPLASMIC PROTEIN-RELATED"/>
    <property type="match status" value="1"/>
</dbReference>
<dbReference type="Gene3D" id="3.40.50.2300">
    <property type="match status" value="2"/>
</dbReference>
<dbReference type="AlphaFoldDB" id="A0AAW7XG73"/>
<dbReference type="EMBL" id="JAUOPG010000001">
    <property type="protein sequence ID" value="MDO6452077.1"/>
    <property type="molecule type" value="Genomic_DNA"/>
</dbReference>
<dbReference type="InterPro" id="IPR025997">
    <property type="entry name" value="SBP_2_dom"/>
</dbReference>